<dbReference type="PANTHER" id="PTHR43762:SF1">
    <property type="entry name" value="D-ARABINONO-1,4-LACTONE OXIDASE"/>
    <property type="match status" value="1"/>
</dbReference>
<gene>
    <name evidence="4" type="ORF">OD750_023895</name>
</gene>
<dbReference type="Gene3D" id="1.10.45.10">
    <property type="entry name" value="Vanillyl-alcohol Oxidase, Chain A, domain 4"/>
    <property type="match status" value="1"/>
</dbReference>
<dbReference type="AlphaFoldDB" id="A0A9X3YQE1"/>
<evidence type="ECO:0000259" key="3">
    <source>
        <dbReference type="PROSITE" id="PS51387"/>
    </source>
</evidence>
<evidence type="ECO:0000313" key="4">
    <source>
        <dbReference type="EMBL" id="MDC8015580.1"/>
    </source>
</evidence>
<dbReference type="GO" id="GO:0071949">
    <property type="term" value="F:FAD binding"/>
    <property type="evidence" value="ECO:0007669"/>
    <property type="project" value="InterPro"/>
</dbReference>
<dbReference type="Gene3D" id="3.30.465.10">
    <property type="match status" value="1"/>
</dbReference>
<dbReference type="InterPro" id="IPR036318">
    <property type="entry name" value="FAD-bd_PCMH-like_sf"/>
</dbReference>
<reference evidence="4" key="1">
    <citation type="submission" date="2023-02" db="EMBL/GenBank/DDBJ databases">
        <title>Tahibacter soli sp. nov. isolated from soil.</title>
        <authorList>
            <person name="Baek J.H."/>
            <person name="Lee J.K."/>
            <person name="Choi D.G."/>
            <person name="Jeon C.O."/>
        </authorList>
    </citation>
    <scope>NUCLEOTIDE SEQUENCE</scope>
    <source>
        <strain evidence="4">BL</strain>
    </source>
</reference>
<dbReference type="EMBL" id="JAOVZO020000020">
    <property type="protein sequence ID" value="MDC8015580.1"/>
    <property type="molecule type" value="Genomic_DNA"/>
</dbReference>
<dbReference type="PROSITE" id="PS51387">
    <property type="entry name" value="FAD_PCMH"/>
    <property type="match status" value="1"/>
</dbReference>
<dbReference type="RefSeq" id="WP_263545209.1">
    <property type="nucleotide sequence ID" value="NZ_JAOVZO020000020.1"/>
</dbReference>
<evidence type="ECO:0000256" key="2">
    <source>
        <dbReference type="ARBA" id="ARBA00022827"/>
    </source>
</evidence>
<dbReference type="GO" id="GO:0016899">
    <property type="term" value="F:oxidoreductase activity, acting on the CH-OH group of donors, oxygen as acceptor"/>
    <property type="evidence" value="ECO:0007669"/>
    <property type="project" value="InterPro"/>
</dbReference>
<proteinExistence type="predicted"/>
<dbReference type="InterPro" id="IPR016166">
    <property type="entry name" value="FAD-bd_PCMH"/>
</dbReference>
<name>A0A9X3YQE1_9GAMM</name>
<evidence type="ECO:0000313" key="5">
    <source>
        <dbReference type="Proteomes" id="UP001139971"/>
    </source>
</evidence>
<dbReference type="SUPFAM" id="SSF55103">
    <property type="entry name" value="FAD-linked oxidases, C-terminal domain"/>
    <property type="match status" value="1"/>
</dbReference>
<dbReference type="InterPro" id="IPR016167">
    <property type="entry name" value="FAD-bd_PCMH_sub1"/>
</dbReference>
<comment type="caution">
    <text evidence="4">The sequence shown here is derived from an EMBL/GenBank/DDBJ whole genome shotgun (WGS) entry which is preliminary data.</text>
</comment>
<sequence>MTMRPPSVVLNDRHSALNASVPLALEHPAGLPAIREAVARAARAGVPLAIAGARHAMGGQQFCHGGVVLDLERHAAVRDFDAARGLVTVDAGIRWPALQAWLAQRRDAEGRGWSIRQKQSGADDFSIGGSLAANAHGRGLDFAPLVADIERFRLVLASGDAIDVDRASAPELFAAAIGGYGLLGVVDTATLRLVPRCKLERRVRLVDVADVAVAFDAEIAQGSLYGDFQFAVDPRDGDFLRRGVFACYRPLPDDAAMPPVAHALDEERWRALMRLAHVDKREAFARYAAFYLASDGQRYASDDHQFGLYPDGYHAALDDELGHRGSEMIGEMYVPAAQLATFMHRAADDLRVHGADVVYGTVRRIRADRETLLPWARDDFLCVVFNLHVRHDAAGIAAARDDFRRLIDNALSLGGSYYLTYHGYARADQVRHAYPRIDEFFALKNRVDPQGVFASDWYRRLRATLAGAP</sequence>
<evidence type="ECO:0000256" key="1">
    <source>
        <dbReference type="ARBA" id="ARBA00022630"/>
    </source>
</evidence>
<keyword evidence="2" id="KW-0274">FAD</keyword>
<protein>
    <submittedName>
        <fullName evidence="4">FAD-binding oxidoreductase</fullName>
    </submittedName>
</protein>
<organism evidence="4 5">
    <name type="scientific">Tahibacter soli</name>
    <dbReference type="NCBI Taxonomy" id="2983605"/>
    <lineage>
        <taxon>Bacteria</taxon>
        <taxon>Pseudomonadati</taxon>
        <taxon>Pseudomonadota</taxon>
        <taxon>Gammaproteobacteria</taxon>
        <taxon>Lysobacterales</taxon>
        <taxon>Rhodanobacteraceae</taxon>
        <taxon>Tahibacter</taxon>
    </lineage>
</organism>
<dbReference type="InterPro" id="IPR016164">
    <property type="entry name" value="FAD-linked_Oxase-like_C"/>
</dbReference>
<dbReference type="Pfam" id="PF01565">
    <property type="entry name" value="FAD_binding_4"/>
    <property type="match status" value="1"/>
</dbReference>
<dbReference type="Gene3D" id="3.30.43.10">
    <property type="entry name" value="Uridine Diphospho-n-acetylenolpyruvylglucosamine Reductase, domain 2"/>
    <property type="match status" value="1"/>
</dbReference>
<keyword evidence="1" id="KW-0285">Flavoprotein</keyword>
<dbReference type="Proteomes" id="UP001139971">
    <property type="component" value="Unassembled WGS sequence"/>
</dbReference>
<feature type="domain" description="FAD-binding PCMH-type" evidence="3">
    <location>
        <begin position="18"/>
        <end position="196"/>
    </location>
</feature>
<dbReference type="PANTHER" id="PTHR43762">
    <property type="entry name" value="L-GULONOLACTONE OXIDASE"/>
    <property type="match status" value="1"/>
</dbReference>
<dbReference type="SUPFAM" id="SSF56176">
    <property type="entry name" value="FAD-binding/transporter-associated domain-like"/>
    <property type="match status" value="1"/>
</dbReference>
<accession>A0A9X3YQE1</accession>
<dbReference type="InterPro" id="IPR016169">
    <property type="entry name" value="FAD-bd_PCMH_sub2"/>
</dbReference>
<dbReference type="InterPro" id="IPR016171">
    <property type="entry name" value="Vanillyl_alc_oxidase_C-sub2"/>
</dbReference>
<dbReference type="InterPro" id="IPR010031">
    <property type="entry name" value="FAD_lactone_oxidase-like"/>
</dbReference>
<keyword evidence="5" id="KW-1185">Reference proteome</keyword>
<dbReference type="InterPro" id="IPR006094">
    <property type="entry name" value="Oxid_FAD_bind_N"/>
</dbReference>